<comment type="caution">
    <text evidence="1">The sequence shown here is derived from an EMBL/GenBank/DDBJ whole genome shotgun (WGS) entry which is preliminary data.</text>
</comment>
<protein>
    <recommendedName>
        <fullName evidence="3">Ribosomal protein L7/L12 C-terminal domain-containing protein</fullName>
    </recommendedName>
</protein>
<dbReference type="InterPro" id="IPR014719">
    <property type="entry name" value="Ribosomal_bL12_C/ClpS-like"/>
</dbReference>
<name>K6V9H7_9MICO</name>
<dbReference type="RefSeq" id="WP_006503645.1">
    <property type="nucleotide sequence ID" value="NZ_BAGZ01000017.1"/>
</dbReference>
<proteinExistence type="predicted"/>
<dbReference type="STRING" id="100225.SAMN05421595_0099"/>
<evidence type="ECO:0000313" key="1">
    <source>
        <dbReference type="EMBL" id="GAB78888.1"/>
    </source>
</evidence>
<organism evidence="1 2">
    <name type="scientific">Austwickia chelonae NBRC 105200</name>
    <dbReference type="NCBI Taxonomy" id="1184607"/>
    <lineage>
        <taxon>Bacteria</taxon>
        <taxon>Bacillati</taxon>
        <taxon>Actinomycetota</taxon>
        <taxon>Actinomycetes</taxon>
        <taxon>Micrococcales</taxon>
        <taxon>Dermatophilaceae</taxon>
        <taxon>Austwickia</taxon>
    </lineage>
</organism>
<reference evidence="1 2" key="1">
    <citation type="submission" date="2012-08" db="EMBL/GenBank/DDBJ databases">
        <title>Whole genome shotgun sequence of Austwickia chelonae NBRC 105200.</title>
        <authorList>
            <person name="Yoshida I."/>
            <person name="Hosoyama A."/>
            <person name="Tsuchikane K."/>
            <person name="Katsumata H."/>
            <person name="Ando Y."/>
            <person name="Ohji S."/>
            <person name="Hamada M."/>
            <person name="Tamura T."/>
            <person name="Yamazoe A."/>
            <person name="Yamazaki S."/>
            <person name="Fujita N."/>
        </authorList>
    </citation>
    <scope>NUCLEOTIDE SEQUENCE [LARGE SCALE GENOMIC DNA]</scope>
    <source>
        <strain evidence="1 2">NBRC 105200</strain>
    </source>
</reference>
<dbReference type="Proteomes" id="UP000008495">
    <property type="component" value="Unassembled WGS sequence"/>
</dbReference>
<evidence type="ECO:0000313" key="2">
    <source>
        <dbReference type="Proteomes" id="UP000008495"/>
    </source>
</evidence>
<dbReference type="Gene3D" id="3.30.1390.10">
    <property type="match status" value="1"/>
</dbReference>
<keyword evidence="2" id="KW-1185">Reference proteome</keyword>
<accession>K6V9H7</accession>
<dbReference type="OrthoDB" id="3298842at2"/>
<sequence length="85" mass="9541">MIGGAGNRARIERLERQVQLQQEVIARLCAELRIEPPAVVSIYQVDAEERMLVAQGKKIEAIKHHRQRTGSSLLEAKQAIERSAP</sequence>
<evidence type="ECO:0008006" key="3">
    <source>
        <dbReference type="Google" id="ProtNLM"/>
    </source>
</evidence>
<dbReference type="EMBL" id="BAGZ01000017">
    <property type="protein sequence ID" value="GAB78888.1"/>
    <property type="molecule type" value="Genomic_DNA"/>
</dbReference>
<gene>
    <name evidence="1" type="ORF">AUCHE_17_01000</name>
</gene>
<dbReference type="AlphaFoldDB" id="K6V9H7"/>